<keyword evidence="2" id="KW-1185">Reference proteome</keyword>
<dbReference type="HOGENOM" id="CLU_2831819_0_0_1"/>
<reference evidence="2" key="2">
    <citation type="submission" date="2015-01" db="EMBL/GenBank/DDBJ databases">
        <title>Evolutionary Origins and Diversification of the Mycorrhizal Mutualists.</title>
        <authorList>
            <consortium name="DOE Joint Genome Institute"/>
            <consortium name="Mycorrhizal Genomics Consortium"/>
            <person name="Kohler A."/>
            <person name="Kuo A."/>
            <person name="Nagy L.G."/>
            <person name="Floudas D."/>
            <person name="Copeland A."/>
            <person name="Barry K.W."/>
            <person name="Cichocki N."/>
            <person name="Veneault-Fourrey C."/>
            <person name="LaButti K."/>
            <person name="Lindquist E.A."/>
            <person name="Lipzen A."/>
            <person name="Lundell T."/>
            <person name="Morin E."/>
            <person name="Murat C."/>
            <person name="Riley R."/>
            <person name="Ohm R."/>
            <person name="Sun H."/>
            <person name="Tunlid A."/>
            <person name="Henrissat B."/>
            <person name="Grigoriev I.V."/>
            <person name="Hibbett D.S."/>
            <person name="Martin F."/>
        </authorList>
    </citation>
    <scope>NUCLEOTIDE SEQUENCE [LARGE SCALE GENOMIC DNA]</scope>
    <source>
        <strain evidence="2">Zn</strain>
    </source>
</reference>
<dbReference type="AlphaFoldDB" id="A0A0C3DL75"/>
<protein>
    <submittedName>
        <fullName evidence="1">Uncharacterized protein</fullName>
    </submittedName>
</protein>
<dbReference type="EMBL" id="KN832874">
    <property type="protein sequence ID" value="KIN02773.1"/>
    <property type="molecule type" value="Genomic_DNA"/>
</dbReference>
<reference evidence="1 2" key="1">
    <citation type="submission" date="2014-04" db="EMBL/GenBank/DDBJ databases">
        <authorList>
            <consortium name="DOE Joint Genome Institute"/>
            <person name="Kuo A."/>
            <person name="Martino E."/>
            <person name="Perotto S."/>
            <person name="Kohler A."/>
            <person name="Nagy L.G."/>
            <person name="Floudas D."/>
            <person name="Copeland A."/>
            <person name="Barry K.W."/>
            <person name="Cichocki N."/>
            <person name="Veneault-Fourrey C."/>
            <person name="LaButti K."/>
            <person name="Lindquist E.A."/>
            <person name="Lipzen A."/>
            <person name="Lundell T."/>
            <person name="Morin E."/>
            <person name="Murat C."/>
            <person name="Sun H."/>
            <person name="Tunlid A."/>
            <person name="Henrissat B."/>
            <person name="Grigoriev I.V."/>
            <person name="Hibbett D.S."/>
            <person name="Martin F."/>
            <person name="Nordberg H.P."/>
            <person name="Cantor M.N."/>
            <person name="Hua S.X."/>
        </authorList>
    </citation>
    <scope>NUCLEOTIDE SEQUENCE [LARGE SCALE GENOMIC DNA]</scope>
    <source>
        <strain evidence="1 2">Zn</strain>
    </source>
</reference>
<organism evidence="1 2">
    <name type="scientific">Oidiodendron maius (strain Zn)</name>
    <dbReference type="NCBI Taxonomy" id="913774"/>
    <lineage>
        <taxon>Eukaryota</taxon>
        <taxon>Fungi</taxon>
        <taxon>Dikarya</taxon>
        <taxon>Ascomycota</taxon>
        <taxon>Pezizomycotina</taxon>
        <taxon>Leotiomycetes</taxon>
        <taxon>Leotiomycetes incertae sedis</taxon>
        <taxon>Myxotrichaceae</taxon>
        <taxon>Oidiodendron</taxon>
    </lineage>
</organism>
<dbReference type="InParanoid" id="A0A0C3DL75"/>
<sequence length="66" mass="7453">MASLYRELFDSGEQELGPIDRYKNEMIAHGRLAVLNSRRACMDAHDAKSITEMSPLVARRVMALSE</sequence>
<name>A0A0C3DL75_OIDMZ</name>
<gene>
    <name evidence="1" type="ORF">OIDMADRAFT_18456</name>
</gene>
<evidence type="ECO:0000313" key="1">
    <source>
        <dbReference type="EMBL" id="KIN02773.1"/>
    </source>
</evidence>
<accession>A0A0C3DL75</accession>
<evidence type="ECO:0000313" key="2">
    <source>
        <dbReference type="Proteomes" id="UP000054321"/>
    </source>
</evidence>
<proteinExistence type="predicted"/>
<dbReference type="Proteomes" id="UP000054321">
    <property type="component" value="Unassembled WGS sequence"/>
</dbReference>